<evidence type="ECO:0000313" key="2">
    <source>
        <dbReference type="Proteomes" id="UP000703893"/>
    </source>
</evidence>
<protein>
    <submittedName>
        <fullName evidence="1">Uncharacterized protein</fullName>
    </submittedName>
</protein>
<gene>
    <name evidence="1" type="ORF">FJZ00_13300</name>
</gene>
<dbReference type="AlphaFoldDB" id="A0A938BP70"/>
<sequence length="46" mass="4709">KMLCSGRDGIIALVKPTPPFDATFKALAAAGAVPLTRGPLELPSCL</sequence>
<name>A0A938BP70_9BACT</name>
<proteinExistence type="predicted"/>
<accession>A0A938BP70</accession>
<comment type="caution">
    <text evidence="1">The sequence shown here is derived from an EMBL/GenBank/DDBJ whole genome shotgun (WGS) entry which is preliminary data.</text>
</comment>
<organism evidence="1 2">
    <name type="scientific">Candidatus Tanganyikabacteria bacterium</name>
    <dbReference type="NCBI Taxonomy" id="2961651"/>
    <lineage>
        <taxon>Bacteria</taxon>
        <taxon>Bacillati</taxon>
        <taxon>Candidatus Sericytochromatia</taxon>
        <taxon>Candidatus Tanganyikabacteria</taxon>
    </lineage>
</organism>
<evidence type="ECO:0000313" key="1">
    <source>
        <dbReference type="EMBL" id="MBM3276123.1"/>
    </source>
</evidence>
<feature type="non-terminal residue" evidence="1">
    <location>
        <position position="1"/>
    </location>
</feature>
<dbReference type="EMBL" id="VGJX01000870">
    <property type="protein sequence ID" value="MBM3276123.1"/>
    <property type="molecule type" value="Genomic_DNA"/>
</dbReference>
<reference evidence="1 2" key="1">
    <citation type="submission" date="2019-03" db="EMBL/GenBank/DDBJ databases">
        <title>Lake Tanganyika Metagenome-Assembled Genomes (MAGs).</title>
        <authorList>
            <person name="Tran P."/>
        </authorList>
    </citation>
    <scope>NUCLEOTIDE SEQUENCE [LARGE SCALE GENOMIC DNA]</scope>
    <source>
        <strain evidence="1">K_DeepCast_65m_m2_236</strain>
    </source>
</reference>
<dbReference type="Proteomes" id="UP000703893">
    <property type="component" value="Unassembled WGS sequence"/>
</dbReference>